<comment type="caution">
    <text evidence="1">The sequence shown here is derived from an EMBL/GenBank/DDBJ whole genome shotgun (WGS) entry which is preliminary data.</text>
</comment>
<dbReference type="Proteomes" id="UP000605986">
    <property type="component" value="Unassembled WGS sequence"/>
</dbReference>
<evidence type="ECO:0000313" key="2">
    <source>
        <dbReference type="Proteomes" id="UP000605986"/>
    </source>
</evidence>
<reference evidence="1" key="1">
    <citation type="submission" date="2020-01" db="EMBL/GenBank/DDBJ databases">
        <title>Identification and distribution of gene clusters putatively required for synthesis of sphingolipid metabolism inhibitors in phylogenetically diverse species of the filamentous fungus Fusarium.</title>
        <authorList>
            <person name="Kim H.-S."/>
            <person name="Busman M."/>
            <person name="Brown D.W."/>
            <person name="Divon H."/>
            <person name="Uhlig S."/>
            <person name="Proctor R.H."/>
        </authorList>
    </citation>
    <scope>NUCLEOTIDE SEQUENCE</scope>
    <source>
        <strain evidence="1">NRRL 53441</strain>
    </source>
</reference>
<protein>
    <submittedName>
        <fullName evidence="1">Uncharacterized protein</fullName>
    </submittedName>
</protein>
<accession>A0A8H4KAT9</accession>
<dbReference type="EMBL" id="JAADJG010000509">
    <property type="protein sequence ID" value="KAF4445599.1"/>
    <property type="molecule type" value="Genomic_DNA"/>
</dbReference>
<evidence type="ECO:0000313" key="1">
    <source>
        <dbReference type="EMBL" id="KAF4445599.1"/>
    </source>
</evidence>
<organism evidence="1 2">
    <name type="scientific">Fusarium austroafricanum</name>
    <dbReference type="NCBI Taxonomy" id="2364996"/>
    <lineage>
        <taxon>Eukaryota</taxon>
        <taxon>Fungi</taxon>
        <taxon>Dikarya</taxon>
        <taxon>Ascomycota</taxon>
        <taxon>Pezizomycotina</taxon>
        <taxon>Sordariomycetes</taxon>
        <taxon>Hypocreomycetidae</taxon>
        <taxon>Hypocreales</taxon>
        <taxon>Nectriaceae</taxon>
        <taxon>Fusarium</taxon>
        <taxon>Fusarium concolor species complex</taxon>
    </lineage>
</organism>
<dbReference type="AlphaFoldDB" id="A0A8H4KAT9"/>
<dbReference type="OrthoDB" id="5102922at2759"/>
<name>A0A8H4KAT9_9HYPO</name>
<gene>
    <name evidence="1" type="ORF">F53441_10663</name>
</gene>
<keyword evidence="2" id="KW-1185">Reference proteome</keyword>
<sequence>MEAERIKDAKDRLIKSGNNTLEQKKKAKEEYDKQVEFGFVESNTSFEQWVSQNYPALTAGYQDYAAANGAYTQTLMQFDQQAGQAWQQKLRDNQRELLKSQDSYEKAFSVVLPDN</sequence>
<proteinExistence type="predicted"/>